<dbReference type="AlphaFoldDB" id="A0A5N6MLP5"/>
<evidence type="ECO:0000256" key="1">
    <source>
        <dbReference type="SAM" id="MobiDB-lite"/>
    </source>
</evidence>
<dbReference type="EMBL" id="SZYD01000015">
    <property type="protein sequence ID" value="KAD3641235.1"/>
    <property type="molecule type" value="Genomic_DNA"/>
</dbReference>
<feature type="region of interest" description="Disordered" evidence="1">
    <location>
        <begin position="226"/>
        <end position="257"/>
    </location>
</feature>
<evidence type="ECO:0000313" key="2">
    <source>
        <dbReference type="EMBL" id="KAD3641235.1"/>
    </source>
</evidence>
<proteinExistence type="predicted"/>
<evidence type="ECO:0000313" key="3">
    <source>
        <dbReference type="Proteomes" id="UP000326396"/>
    </source>
</evidence>
<organism evidence="2 3">
    <name type="scientific">Mikania micrantha</name>
    <name type="common">bitter vine</name>
    <dbReference type="NCBI Taxonomy" id="192012"/>
    <lineage>
        <taxon>Eukaryota</taxon>
        <taxon>Viridiplantae</taxon>
        <taxon>Streptophyta</taxon>
        <taxon>Embryophyta</taxon>
        <taxon>Tracheophyta</taxon>
        <taxon>Spermatophyta</taxon>
        <taxon>Magnoliopsida</taxon>
        <taxon>eudicotyledons</taxon>
        <taxon>Gunneridae</taxon>
        <taxon>Pentapetalae</taxon>
        <taxon>asterids</taxon>
        <taxon>campanulids</taxon>
        <taxon>Asterales</taxon>
        <taxon>Asteraceae</taxon>
        <taxon>Asteroideae</taxon>
        <taxon>Heliantheae alliance</taxon>
        <taxon>Eupatorieae</taxon>
        <taxon>Mikania</taxon>
    </lineage>
</organism>
<keyword evidence="3" id="KW-1185">Reference proteome</keyword>
<feature type="compositionally biased region" description="Basic and acidic residues" evidence="1">
    <location>
        <begin position="226"/>
        <end position="235"/>
    </location>
</feature>
<protein>
    <submittedName>
        <fullName evidence="2">Uncharacterized protein</fullName>
    </submittedName>
</protein>
<comment type="caution">
    <text evidence="2">The sequence shown here is derived from an EMBL/GenBank/DDBJ whole genome shotgun (WGS) entry which is preliminary data.</text>
</comment>
<dbReference type="Proteomes" id="UP000326396">
    <property type="component" value="Linkage Group LG5"/>
</dbReference>
<accession>A0A5N6MLP5</accession>
<sequence>MWWDGVWVVRRLDSGVCPIYKHTELDDTSDVNEVKVLPKRFAKAILQMLKLYELTNHCVDFVFLHAFSVPDYYVNLMSVYKLAKDNKLCVLFDEKRCYIQDLHTRKTLVTGNQIDGLYLYGEMSDQNKSNLPIRFWPECVLTAAYLINMIPTSVLNGKSPNEIIGEVLDEDGRTFLTSPNSYRAPRNDHFYTRNLGNTQVQHLNQSNSNEGSGDLNQCQSRNIVSGEEKEHRENNDDTNQSEGTNDHVPSVRQSSRATALPKHFKDYIVEGKVKYGMEKVIVIVLFVHMRKFRCWAKVVDGLVAKHYGLIDVGL</sequence>
<reference evidence="2 3" key="1">
    <citation type="submission" date="2019-05" db="EMBL/GenBank/DDBJ databases">
        <title>Mikania micrantha, genome provides insights into the molecular mechanism of rapid growth.</title>
        <authorList>
            <person name="Liu B."/>
        </authorList>
    </citation>
    <scope>NUCLEOTIDE SEQUENCE [LARGE SCALE GENOMIC DNA]</scope>
    <source>
        <strain evidence="2">NLD-2019</strain>
        <tissue evidence="2">Leaf</tissue>
    </source>
</reference>
<gene>
    <name evidence="2" type="ORF">E3N88_30459</name>
</gene>
<name>A0A5N6MLP5_9ASTR</name>